<dbReference type="AlphaFoldDB" id="A0A2G2XLW1"/>
<protein>
    <recommendedName>
        <fullName evidence="6">Protein kinase domain-containing protein</fullName>
    </recommendedName>
</protein>
<reference evidence="7 8" key="1">
    <citation type="journal article" date="2017" name="Genome Biol.">
        <title>New reference genome sequences of hot pepper reveal the massive evolution of plant disease-resistance genes by retroduplication.</title>
        <authorList>
            <person name="Kim S."/>
            <person name="Park J."/>
            <person name="Yeom S.I."/>
            <person name="Kim Y.M."/>
            <person name="Seo E."/>
            <person name="Kim K.T."/>
            <person name="Kim M.S."/>
            <person name="Lee J.M."/>
            <person name="Cheong K."/>
            <person name="Shin H.S."/>
            <person name="Kim S.B."/>
            <person name="Han K."/>
            <person name="Lee J."/>
            <person name="Park M."/>
            <person name="Lee H.A."/>
            <person name="Lee H.Y."/>
            <person name="Lee Y."/>
            <person name="Oh S."/>
            <person name="Lee J.H."/>
            <person name="Choi E."/>
            <person name="Choi E."/>
            <person name="Lee S.E."/>
            <person name="Jeon J."/>
            <person name="Kim H."/>
            <person name="Choi G."/>
            <person name="Song H."/>
            <person name="Lee J."/>
            <person name="Lee S.C."/>
            <person name="Kwon J.K."/>
            <person name="Lee H.Y."/>
            <person name="Koo N."/>
            <person name="Hong Y."/>
            <person name="Kim R.W."/>
            <person name="Kang W.H."/>
            <person name="Huh J.H."/>
            <person name="Kang B.C."/>
            <person name="Yang T.J."/>
            <person name="Lee Y.H."/>
            <person name="Bennetzen J.L."/>
            <person name="Choi D."/>
        </authorList>
    </citation>
    <scope>NUCLEOTIDE SEQUENCE [LARGE SCALE GENOMIC DNA]</scope>
    <source>
        <strain evidence="8">cv. PBC81</strain>
    </source>
</reference>
<dbReference type="Proteomes" id="UP000224567">
    <property type="component" value="Unassembled WGS sequence"/>
</dbReference>
<reference evidence="8" key="2">
    <citation type="journal article" date="2017" name="J. Anim. Genet.">
        <title>Multiple reference genome sequences of hot pepper reveal the massive evolution of plant disease resistance genes by retroduplication.</title>
        <authorList>
            <person name="Kim S."/>
            <person name="Park J."/>
            <person name="Yeom S.-I."/>
            <person name="Kim Y.-M."/>
            <person name="Seo E."/>
            <person name="Kim K.-T."/>
            <person name="Kim M.-S."/>
            <person name="Lee J.M."/>
            <person name="Cheong K."/>
            <person name="Shin H.-S."/>
            <person name="Kim S.-B."/>
            <person name="Han K."/>
            <person name="Lee J."/>
            <person name="Park M."/>
            <person name="Lee H.-A."/>
            <person name="Lee H.-Y."/>
            <person name="Lee Y."/>
            <person name="Oh S."/>
            <person name="Lee J.H."/>
            <person name="Choi E."/>
            <person name="Choi E."/>
            <person name="Lee S.E."/>
            <person name="Jeon J."/>
            <person name="Kim H."/>
            <person name="Choi G."/>
            <person name="Song H."/>
            <person name="Lee J."/>
            <person name="Lee S.-C."/>
            <person name="Kwon J.-K."/>
            <person name="Lee H.-Y."/>
            <person name="Koo N."/>
            <person name="Hong Y."/>
            <person name="Kim R.W."/>
            <person name="Kang W.-H."/>
            <person name="Huh J.H."/>
            <person name="Kang B.-C."/>
            <person name="Yang T.-J."/>
            <person name="Lee Y.-H."/>
            <person name="Bennetzen J.L."/>
            <person name="Choi D."/>
        </authorList>
    </citation>
    <scope>NUCLEOTIDE SEQUENCE [LARGE SCALE GENOMIC DNA]</scope>
    <source>
        <strain evidence="8">cv. PBC81</strain>
    </source>
</reference>
<sequence length="106" mass="11946">MMLGAAQGLTYLDEKLEVEVIYHDFKSSNVILDNDFKSKLSDFELAREGPTGITQPCFHSNCGEMGVMQPLIHGNRTSQAKSDVWSFGVVLDEDPTRWTVPRKQQI</sequence>
<comment type="subcellular location">
    <subcellularLocation>
        <location evidence="1">Cell membrane</location>
        <topology evidence="1">Lipid-anchor</topology>
    </subcellularLocation>
</comment>
<dbReference type="Pfam" id="PF00069">
    <property type="entry name" value="Pkinase"/>
    <property type="match status" value="1"/>
</dbReference>
<keyword evidence="3" id="KW-0418">Kinase</keyword>
<evidence type="ECO:0000256" key="1">
    <source>
        <dbReference type="ARBA" id="ARBA00004193"/>
    </source>
</evidence>
<dbReference type="OrthoDB" id="4062651at2759"/>
<gene>
    <name evidence="7" type="ORF">CQW23_00846</name>
</gene>
<feature type="domain" description="Protein kinase" evidence="6">
    <location>
        <begin position="1"/>
        <end position="106"/>
    </location>
</feature>
<evidence type="ECO:0000313" key="7">
    <source>
        <dbReference type="EMBL" id="PHT58483.1"/>
    </source>
</evidence>
<comment type="caution">
    <text evidence="7">The sequence shown here is derived from an EMBL/GenBank/DDBJ whole genome shotgun (WGS) entry which is preliminary data.</text>
</comment>
<dbReference type="GO" id="GO:0005886">
    <property type="term" value="C:plasma membrane"/>
    <property type="evidence" value="ECO:0007669"/>
    <property type="project" value="UniProtKB-SubCell"/>
</dbReference>
<evidence type="ECO:0000259" key="6">
    <source>
        <dbReference type="PROSITE" id="PS50011"/>
    </source>
</evidence>
<dbReference type="PANTHER" id="PTHR47985:SF31">
    <property type="entry name" value="SERINE_THREONINE-PROTEIN KINASE PBL26-RELATED"/>
    <property type="match status" value="1"/>
</dbReference>
<proteinExistence type="predicted"/>
<dbReference type="PANTHER" id="PTHR47985">
    <property type="entry name" value="OS07G0668900 PROTEIN"/>
    <property type="match status" value="1"/>
</dbReference>
<dbReference type="PROSITE" id="PS50011">
    <property type="entry name" value="PROTEIN_KINASE_DOM"/>
    <property type="match status" value="1"/>
</dbReference>
<keyword evidence="2" id="KW-1003">Cell membrane</keyword>
<keyword evidence="3" id="KW-0808">Transferase</keyword>
<dbReference type="SUPFAM" id="SSF56112">
    <property type="entry name" value="Protein kinase-like (PK-like)"/>
    <property type="match status" value="1"/>
</dbReference>
<dbReference type="PROSITE" id="PS00108">
    <property type="entry name" value="PROTEIN_KINASE_ST"/>
    <property type="match status" value="1"/>
</dbReference>
<accession>A0A2G2XLW1</accession>
<evidence type="ECO:0000256" key="3">
    <source>
        <dbReference type="ARBA" id="ARBA00022527"/>
    </source>
</evidence>
<evidence type="ECO:0000256" key="2">
    <source>
        <dbReference type="ARBA" id="ARBA00022475"/>
    </source>
</evidence>
<dbReference type="Gene3D" id="1.10.510.10">
    <property type="entry name" value="Transferase(Phosphotransferase) domain 1"/>
    <property type="match status" value="1"/>
</dbReference>
<organism evidence="7 8">
    <name type="scientific">Capsicum baccatum</name>
    <name type="common">Peruvian pepper</name>
    <dbReference type="NCBI Taxonomy" id="33114"/>
    <lineage>
        <taxon>Eukaryota</taxon>
        <taxon>Viridiplantae</taxon>
        <taxon>Streptophyta</taxon>
        <taxon>Embryophyta</taxon>
        <taxon>Tracheophyta</taxon>
        <taxon>Spermatophyta</taxon>
        <taxon>Magnoliopsida</taxon>
        <taxon>eudicotyledons</taxon>
        <taxon>Gunneridae</taxon>
        <taxon>Pentapetalae</taxon>
        <taxon>asterids</taxon>
        <taxon>lamiids</taxon>
        <taxon>Solanales</taxon>
        <taxon>Solanaceae</taxon>
        <taxon>Solanoideae</taxon>
        <taxon>Capsiceae</taxon>
        <taxon>Capsicum</taxon>
    </lineage>
</organism>
<dbReference type="InterPro" id="IPR011009">
    <property type="entry name" value="Kinase-like_dom_sf"/>
</dbReference>
<dbReference type="InterPro" id="IPR008271">
    <property type="entry name" value="Ser/Thr_kinase_AS"/>
</dbReference>
<dbReference type="EMBL" id="MLFT02000001">
    <property type="protein sequence ID" value="PHT58483.1"/>
    <property type="molecule type" value="Genomic_DNA"/>
</dbReference>
<keyword evidence="3" id="KW-0723">Serine/threonine-protein kinase</keyword>
<evidence type="ECO:0000313" key="8">
    <source>
        <dbReference type="Proteomes" id="UP000224567"/>
    </source>
</evidence>
<dbReference type="GO" id="GO:0004674">
    <property type="term" value="F:protein serine/threonine kinase activity"/>
    <property type="evidence" value="ECO:0007669"/>
    <property type="project" value="UniProtKB-KW"/>
</dbReference>
<evidence type="ECO:0000256" key="5">
    <source>
        <dbReference type="ARBA" id="ARBA00023288"/>
    </source>
</evidence>
<keyword evidence="4" id="KW-0472">Membrane</keyword>
<keyword evidence="5" id="KW-0449">Lipoprotein</keyword>
<name>A0A2G2XLW1_CAPBA</name>
<evidence type="ECO:0000256" key="4">
    <source>
        <dbReference type="ARBA" id="ARBA00023136"/>
    </source>
</evidence>
<keyword evidence="8" id="KW-1185">Reference proteome</keyword>
<dbReference type="GO" id="GO:0005524">
    <property type="term" value="F:ATP binding"/>
    <property type="evidence" value="ECO:0007669"/>
    <property type="project" value="InterPro"/>
</dbReference>
<dbReference type="InterPro" id="IPR000719">
    <property type="entry name" value="Prot_kinase_dom"/>
</dbReference>